<name>A0A839HDH4_9GAMM</name>
<keyword evidence="3" id="KW-1185">Reference proteome</keyword>
<dbReference type="EMBL" id="JABVCQ010000014">
    <property type="protein sequence ID" value="MBB1126180.1"/>
    <property type="molecule type" value="Genomic_DNA"/>
</dbReference>
<dbReference type="Gene3D" id="3.30.450.40">
    <property type="match status" value="1"/>
</dbReference>
<comment type="caution">
    <text evidence="2">The sequence shown here is derived from an EMBL/GenBank/DDBJ whole genome shotgun (WGS) entry which is preliminary data.</text>
</comment>
<evidence type="ECO:0000259" key="1">
    <source>
        <dbReference type="Pfam" id="PF13185"/>
    </source>
</evidence>
<dbReference type="Pfam" id="PF13185">
    <property type="entry name" value="GAF_2"/>
    <property type="match status" value="1"/>
</dbReference>
<organism evidence="2 3">
    <name type="scientific">Thiospirillum jenense</name>
    <dbReference type="NCBI Taxonomy" id="1653858"/>
    <lineage>
        <taxon>Bacteria</taxon>
        <taxon>Pseudomonadati</taxon>
        <taxon>Pseudomonadota</taxon>
        <taxon>Gammaproteobacteria</taxon>
        <taxon>Chromatiales</taxon>
        <taxon>Chromatiaceae</taxon>
        <taxon>Thiospirillum</taxon>
    </lineage>
</organism>
<evidence type="ECO:0000313" key="2">
    <source>
        <dbReference type="EMBL" id="MBB1126180.1"/>
    </source>
</evidence>
<dbReference type="AlphaFoldDB" id="A0A839HDH4"/>
<dbReference type="RefSeq" id="WP_182583805.1">
    <property type="nucleotide sequence ID" value="NZ_JABVCQ010000014.1"/>
</dbReference>
<feature type="domain" description="GAF" evidence="1">
    <location>
        <begin position="34"/>
        <end position="194"/>
    </location>
</feature>
<proteinExistence type="predicted"/>
<protein>
    <submittedName>
        <fullName evidence="2">GAF domain-containing protein</fullName>
    </submittedName>
</protein>
<dbReference type="InterPro" id="IPR003018">
    <property type="entry name" value="GAF"/>
</dbReference>
<dbReference type="InterPro" id="IPR029016">
    <property type="entry name" value="GAF-like_dom_sf"/>
</dbReference>
<reference evidence="2 3" key="1">
    <citation type="journal article" date="2020" name="Arch. Microbiol.">
        <title>The genome sequence of the giant phototrophic gammaproteobacterium Thiospirillum jenense gives insight into its physiological properties and phylogenetic relationships.</title>
        <authorList>
            <person name="Imhoff J.F."/>
            <person name="Meyer T.E."/>
            <person name="Kyndt J.A."/>
        </authorList>
    </citation>
    <scope>NUCLEOTIDE SEQUENCE [LARGE SCALE GENOMIC DNA]</scope>
    <source>
        <strain evidence="2 3">DSM 216</strain>
    </source>
</reference>
<sequence length="293" mass="32766">MSGWSEQPVTIESLQPAQLHDLLRQMLQQFTTTLDLQVVSTALLRALLHLTASSYGTFGEVLHTEDGILYFKPIVMLQAELPDRERSKHDAAQQWNALLDSLCCVFDDVLHTGQLVITAHLQQYLQSGTLLKQPLALCPQPTTHVAPLNAVALPIYHDTTLVGIMSLVGRTDGYTTSLTDLLTPFINTYAAILENARLRDLQQYVIDDLQRTKETLAFVHQEQTALVIDELHELHTSLTAVLKAVNELETQVELPFAGYEPIKTIHQESAHVMTLIKHLVTHLCTKGIKHLDT</sequence>
<dbReference type="Proteomes" id="UP000548632">
    <property type="component" value="Unassembled WGS sequence"/>
</dbReference>
<evidence type="ECO:0000313" key="3">
    <source>
        <dbReference type="Proteomes" id="UP000548632"/>
    </source>
</evidence>
<gene>
    <name evidence="2" type="ORF">HUK38_08040</name>
</gene>
<dbReference type="SUPFAM" id="SSF55781">
    <property type="entry name" value="GAF domain-like"/>
    <property type="match status" value="1"/>
</dbReference>
<accession>A0A839HDH4</accession>